<dbReference type="EMBL" id="JAAGVY010000020">
    <property type="protein sequence ID" value="NEN24153.1"/>
    <property type="molecule type" value="Genomic_DNA"/>
</dbReference>
<reference evidence="1 2" key="1">
    <citation type="submission" date="2020-02" db="EMBL/GenBank/DDBJ databases">
        <title>Out from the shadows clarifying the taxonomy of the family Cryomorphaceae and related taxa by utilizing the GTDB taxonomic framework.</title>
        <authorList>
            <person name="Bowman J.P."/>
        </authorList>
    </citation>
    <scope>NUCLEOTIDE SEQUENCE [LARGE SCALE GENOMIC DNA]</scope>
    <source>
        <strain evidence="1 2">QSSC 1-22</strain>
    </source>
</reference>
<protein>
    <recommendedName>
        <fullName evidence="3">RHS repeat-associated core domain-containing protein</fullName>
    </recommendedName>
</protein>
<evidence type="ECO:0000313" key="2">
    <source>
        <dbReference type="Proteomes" id="UP000486602"/>
    </source>
</evidence>
<keyword evidence="2" id="KW-1185">Reference proteome</keyword>
<evidence type="ECO:0008006" key="3">
    <source>
        <dbReference type="Google" id="ProtNLM"/>
    </source>
</evidence>
<dbReference type="AlphaFoldDB" id="A0A7K3WR51"/>
<dbReference type="Proteomes" id="UP000486602">
    <property type="component" value="Unassembled WGS sequence"/>
</dbReference>
<name>A0A7K3WR51_9FLAO</name>
<sequence length="313" mass="35152">MGENLVQGMDYAYTLQGWLKGINSNSLNTERDMGLDGQYQSGNPNATFAKDVYGLSLGYFAGDYKPIDQANKWNTVSDRFEASVVGSQLDANRHNLYNGNIGSMVNTITDPTDRSAVSIGNAYVYDQLHRISEARSFDDLEASTNTWAAGTTYNGMYENTFGYDANGNIEKQLRKDESGKEIDSLSYKYDEGVHGRKRNRLYHVNDTVREIAFDDDIDDMGDFDGTSDNVATNNNYRYDELGQLIYDAQEEINYIDWRNDGKIRAILRAGSSAERDLTFTYDPSGNRLAKKVYSPSGTLIYSNYTDCISVIVQ</sequence>
<evidence type="ECO:0000313" key="1">
    <source>
        <dbReference type="EMBL" id="NEN24153.1"/>
    </source>
</evidence>
<comment type="caution">
    <text evidence="1">The sequence shown here is derived from an EMBL/GenBank/DDBJ whole genome shotgun (WGS) entry which is preliminary data.</text>
</comment>
<accession>A0A7K3WR51</accession>
<organism evidence="1 2">
    <name type="scientific">Cryomorpha ignava</name>
    <dbReference type="NCBI Taxonomy" id="101383"/>
    <lineage>
        <taxon>Bacteria</taxon>
        <taxon>Pseudomonadati</taxon>
        <taxon>Bacteroidota</taxon>
        <taxon>Flavobacteriia</taxon>
        <taxon>Flavobacteriales</taxon>
        <taxon>Cryomorphaceae</taxon>
        <taxon>Cryomorpha</taxon>
    </lineage>
</organism>
<proteinExistence type="predicted"/>
<dbReference type="Gene3D" id="2.180.10.10">
    <property type="entry name" value="RHS repeat-associated core"/>
    <property type="match status" value="1"/>
</dbReference>
<gene>
    <name evidence="1" type="ORF">G3O08_11635</name>
</gene>